<feature type="compositionally biased region" description="Polar residues" evidence="1">
    <location>
        <begin position="622"/>
        <end position="632"/>
    </location>
</feature>
<feature type="compositionally biased region" description="Basic and acidic residues" evidence="1">
    <location>
        <begin position="374"/>
        <end position="393"/>
    </location>
</feature>
<evidence type="ECO:0000313" key="3">
    <source>
        <dbReference type="Proteomes" id="UP001438707"/>
    </source>
</evidence>
<comment type="caution">
    <text evidence="2">The sequence shown here is derived from an EMBL/GenBank/DDBJ whole genome shotgun (WGS) entry which is preliminary data.</text>
</comment>
<feature type="region of interest" description="Disordered" evidence="1">
    <location>
        <begin position="331"/>
        <end position="515"/>
    </location>
</feature>
<sequence>MRRLFRTSKSPPTEVSEPVPAPADGSVCSSEDLQPVSRPHEELAGLLGVLERGHSTSRKGSIGVKQQLEALSTARALVKHHIEDVLPHLRQLILGVVAAVEDQRVSIAKTAICLFKEVWEACGAMADADTEFMVPPLMRRSGGGPNALAGRDNGVAVEADAAIFAMIQNTSENRRIFRAGSSFMESTNRAIRTHGKLIIGKAFELLHDEEFYHLVNQQPGNEIQLRIWELADQLASKFGRPRPIGCVAQQQQPHAHQQGFSQQQPQQMSGNRSLGQRDRDGLRRSSSGLHAAALAPRQRQHGQINISREQSGDPRLTTYDARMDRFLKDAADPDVPLHDSPSSDSFEIQDPGPSTRRSQQRQQHRGRPAQSPLPRRDDTRAYRGETQVGRRDSSQSPLPRPDAEHSNNGNQHGCLVTEPGLRPLPKQHVDEVEPSRQERSRSRRTHAAKPDPRRPSLSPLPRRQNASPEINVSQPELDHHEARDAQGSQNKETGWSGQGGSILNAQRDASQGERAVAWQGVGDALKGWEFPHQEHDPESGALAEDGTLALGPQCGHRSFFSRPPLSRCHRPTNQAAGYCGPAHTQKHVLSRRQMLEAGTKYTSDSSLMTTEPDPGTLARLVHSSSPTGSQPGRSGRLIGGHVHERENHGHEANTSSDGEQAALFAIAPLNVSLVATAG</sequence>
<feature type="compositionally biased region" description="Basic and acidic residues" evidence="1">
    <location>
        <begin position="641"/>
        <end position="651"/>
    </location>
</feature>
<dbReference type="Gene3D" id="1.25.10.10">
    <property type="entry name" value="Leucine-rich Repeat Variant"/>
    <property type="match status" value="1"/>
</dbReference>
<gene>
    <name evidence="2" type="ORF">WJX74_006222</name>
</gene>
<feature type="region of interest" description="Disordered" evidence="1">
    <location>
        <begin position="1"/>
        <end position="34"/>
    </location>
</feature>
<dbReference type="EMBL" id="JALJOS010000002">
    <property type="protein sequence ID" value="KAK9843050.1"/>
    <property type="molecule type" value="Genomic_DNA"/>
</dbReference>
<evidence type="ECO:0008006" key="4">
    <source>
        <dbReference type="Google" id="ProtNLM"/>
    </source>
</evidence>
<evidence type="ECO:0000313" key="2">
    <source>
        <dbReference type="EMBL" id="KAK9843050.1"/>
    </source>
</evidence>
<feature type="compositionally biased region" description="Basic residues" evidence="1">
    <location>
        <begin position="358"/>
        <end position="367"/>
    </location>
</feature>
<evidence type="ECO:0000256" key="1">
    <source>
        <dbReference type="SAM" id="MobiDB-lite"/>
    </source>
</evidence>
<dbReference type="InterPro" id="IPR011989">
    <property type="entry name" value="ARM-like"/>
</dbReference>
<dbReference type="AlphaFoldDB" id="A0AAW1SB86"/>
<feature type="compositionally biased region" description="Polar residues" evidence="1">
    <location>
        <begin position="464"/>
        <end position="474"/>
    </location>
</feature>
<dbReference type="Proteomes" id="UP001438707">
    <property type="component" value="Unassembled WGS sequence"/>
</dbReference>
<keyword evidence="3" id="KW-1185">Reference proteome</keyword>
<feature type="compositionally biased region" description="Basic and acidic residues" evidence="1">
    <location>
        <begin position="427"/>
        <end position="440"/>
    </location>
</feature>
<name>A0AAW1SB86_9CHLO</name>
<proteinExistence type="predicted"/>
<reference evidence="2 3" key="1">
    <citation type="journal article" date="2024" name="Nat. Commun.">
        <title>Phylogenomics reveals the evolutionary origins of lichenization in chlorophyte algae.</title>
        <authorList>
            <person name="Puginier C."/>
            <person name="Libourel C."/>
            <person name="Otte J."/>
            <person name="Skaloud P."/>
            <person name="Haon M."/>
            <person name="Grisel S."/>
            <person name="Petersen M."/>
            <person name="Berrin J.G."/>
            <person name="Delaux P.M."/>
            <person name="Dal Grande F."/>
            <person name="Keller J."/>
        </authorList>
    </citation>
    <scope>NUCLEOTIDE SEQUENCE [LARGE SCALE GENOMIC DNA]</scope>
    <source>
        <strain evidence="2 3">SAG 2145</strain>
    </source>
</reference>
<organism evidence="2 3">
    <name type="scientific">Apatococcus lobatus</name>
    <dbReference type="NCBI Taxonomy" id="904363"/>
    <lineage>
        <taxon>Eukaryota</taxon>
        <taxon>Viridiplantae</taxon>
        <taxon>Chlorophyta</taxon>
        <taxon>core chlorophytes</taxon>
        <taxon>Trebouxiophyceae</taxon>
        <taxon>Chlorellales</taxon>
        <taxon>Chlorellaceae</taxon>
        <taxon>Apatococcus</taxon>
    </lineage>
</organism>
<accession>A0AAW1SB86</accession>
<feature type="region of interest" description="Disordered" evidence="1">
    <location>
        <begin position="248"/>
        <end position="316"/>
    </location>
</feature>
<protein>
    <recommendedName>
        <fullName evidence="4">CLASP N-terminal domain-containing protein</fullName>
    </recommendedName>
</protein>
<feature type="region of interest" description="Disordered" evidence="1">
    <location>
        <begin position="621"/>
        <end position="658"/>
    </location>
</feature>
<feature type="compositionally biased region" description="Low complexity" evidence="1">
    <location>
        <begin position="248"/>
        <end position="274"/>
    </location>
</feature>
<feature type="compositionally biased region" description="Polar residues" evidence="1">
    <location>
        <begin position="486"/>
        <end position="509"/>
    </location>
</feature>